<feature type="domain" description="Sfi1 spindle body" evidence="2">
    <location>
        <begin position="416"/>
        <end position="707"/>
    </location>
</feature>
<dbReference type="EMBL" id="BRPK01000002">
    <property type="protein sequence ID" value="GLB35015.1"/>
    <property type="molecule type" value="Genomic_DNA"/>
</dbReference>
<proteinExistence type="predicted"/>
<feature type="compositionally biased region" description="Polar residues" evidence="1">
    <location>
        <begin position="240"/>
        <end position="250"/>
    </location>
</feature>
<feature type="region of interest" description="Disordered" evidence="1">
    <location>
        <begin position="115"/>
        <end position="278"/>
    </location>
</feature>
<reference evidence="3" key="1">
    <citation type="submission" date="2022-07" db="EMBL/GenBank/DDBJ databases">
        <title>The genome of Lyophyllum shimeji provides insight into the initial evolution of ectomycorrhizal fungal genome.</title>
        <authorList>
            <person name="Kobayashi Y."/>
            <person name="Shibata T."/>
            <person name="Hirakawa H."/>
            <person name="Shigenobu S."/>
            <person name="Nishiyama T."/>
            <person name="Yamada A."/>
            <person name="Hasebe M."/>
            <person name="Kawaguchi M."/>
        </authorList>
    </citation>
    <scope>NUCLEOTIDE SEQUENCE</scope>
    <source>
        <strain evidence="3">AT787</strain>
    </source>
</reference>
<dbReference type="InterPro" id="IPR052270">
    <property type="entry name" value="CACF_protein"/>
</dbReference>
<protein>
    <submittedName>
        <fullName evidence="3">Sfi1 spindle body protein</fullName>
    </submittedName>
</protein>
<dbReference type="Proteomes" id="UP001063166">
    <property type="component" value="Unassembled WGS sequence"/>
</dbReference>
<gene>
    <name evidence="3" type="ORF">LshimejAT787_0205800</name>
</gene>
<feature type="compositionally biased region" description="Polar residues" evidence="1">
    <location>
        <begin position="195"/>
        <end position="214"/>
    </location>
</feature>
<feature type="compositionally biased region" description="Low complexity" evidence="1">
    <location>
        <begin position="1007"/>
        <end position="1017"/>
    </location>
</feature>
<comment type="caution">
    <text evidence="3">The sequence shown here is derived from an EMBL/GenBank/DDBJ whole genome shotgun (WGS) entry which is preliminary data.</text>
</comment>
<sequence>MSHFRPTRASPPSRPARLAEHAVYKAAADVSRSSAASVPELTGLSRDEIDFLDAVIDRAGPSATTFLTVFKAYSEVLKERGLDPQDVLYYGKLLKLGTVKGKNWSDKWNAAKEQYAQRGSDDGSANVDRRRDRTQTRGAVLKNLPRRVPQPKPSLLTDDTLTVHSHADDTEASSSTAEPDLAANRPFTRRLQNPVPRSQPVSSTLDDIGNNSLLVTPLRNSPVIPFQPKRRSLKAEPSDSEGNAPSTTPPSYRAATRHARPPSHPPSNRIFPSDTASIQSPATARKIVAIARDRKGSVVNEEDAWNKIRMQRDEAEADEFRKDRLLERCWEVWKQGFHWIITTNQQIDEARDNLLLRLSLQRWRSVTASHAELYRRIASLSDNRGLKHAFSTWRARLKQKEQDKWRQQMRQKMKIIRDKREQKIRKDAWAKWRQSYRSHLSGQHYTANLVHRFYYCWKKRLSAIIELEDIADNALQASQGRVAERCWNCWRDATELRNSERIMSERVGLRLMGDAMAAWQRKLRDRRLATHFYQLVLMKKAIRSWKASRDRIRNQENRALKHVARQDGVLLRAVTRVWKARERGRLLERVMAARLIKDAWSVWQQRLREQQHANDRAIAFSLRSDSDKVASAFREWRSVYSTHRNAHSFAVQYDSAQLGYKMLLAWRLQLREQLKKVKMARMADRFFATRRAWRAWHDALNARAREKGVGEFNRRRLEKVFQSWLHRTRQQKQRRLAEQTIKDRVIQRVLKDALASWTNRVIEIKLRELQVAQDYDIAVQVLAFKKWQAAYRRHVEELSLLENYLMVKREEHLRRVFNRWLTLARITRHRRVTLKQKEDEMKLSMLASFWDRWRDRFSDEKLRPIERALVVQTQKNTLFRAFGLWHSRTKSLPAIRFRASNVKAKYFAMWRQAMPRVLQAREAREMEKRNVLSKYLDKWVQTHRTKMALKAVARARYLRLPTAAPRQTRPVPPASPGTTSNIFPRPVVQRPPDGKDQTSPSGRFETRLGATRLLRTRSPFEKNPGSRLSTPGTREPSPARSRTSFADRTSARDSSPTRPGPSSDAGVGEGARNQLWLELRGIQRRPRPSSLHTRARDPL</sequence>
<dbReference type="PANTHER" id="PTHR22028">
    <property type="entry name" value="SFI1 SPINDLE BODY DOMAIN-CONTAINING PROTEIN-RELATED"/>
    <property type="match status" value="1"/>
</dbReference>
<organism evidence="3 4">
    <name type="scientific">Lyophyllum shimeji</name>
    <name type="common">Hon-shimeji</name>
    <name type="synonym">Tricholoma shimeji</name>
    <dbReference type="NCBI Taxonomy" id="47721"/>
    <lineage>
        <taxon>Eukaryota</taxon>
        <taxon>Fungi</taxon>
        <taxon>Dikarya</taxon>
        <taxon>Basidiomycota</taxon>
        <taxon>Agaricomycotina</taxon>
        <taxon>Agaricomycetes</taxon>
        <taxon>Agaricomycetidae</taxon>
        <taxon>Agaricales</taxon>
        <taxon>Tricholomatineae</taxon>
        <taxon>Lyophyllaceae</taxon>
        <taxon>Lyophyllum</taxon>
    </lineage>
</organism>
<evidence type="ECO:0000256" key="1">
    <source>
        <dbReference type="SAM" id="MobiDB-lite"/>
    </source>
</evidence>
<dbReference type="OrthoDB" id="1933281at2759"/>
<name>A0A9P3PFG5_LYOSH</name>
<dbReference type="Pfam" id="PF08457">
    <property type="entry name" value="Sfi1"/>
    <property type="match status" value="1"/>
</dbReference>
<feature type="region of interest" description="Disordered" evidence="1">
    <location>
        <begin position="960"/>
        <end position="1099"/>
    </location>
</feature>
<feature type="compositionally biased region" description="Polar residues" evidence="1">
    <location>
        <begin position="1040"/>
        <end position="1057"/>
    </location>
</feature>
<evidence type="ECO:0000259" key="2">
    <source>
        <dbReference type="Pfam" id="PF08457"/>
    </source>
</evidence>
<keyword evidence="4" id="KW-1185">Reference proteome</keyword>
<evidence type="ECO:0000313" key="3">
    <source>
        <dbReference type="EMBL" id="GLB35015.1"/>
    </source>
</evidence>
<dbReference type="InterPro" id="IPR013665">
    <property type="entry name" value="Sfi1_dom"/>
</dbReference>
<evidence type="ECO:0000313" key="4">
    <source>
        <dbReference type="Proteomes" id="UP001063166"/>
    </source>
</evidence>
<dbReference type="AlphaFoldDB" id="A0A9P3PFG5"/>
<accession>A0A9P3PFG5</accession>